<dbReference type="Proteomes" id="UP000199119">
    <property type="component" value="Unassembled WGS sequence"/>
</dbReference>
<protein>
    <submittedName>
        <fullName evidence="1">Uncharacterized protein</fullName>
    </submittedName>
</protein>
<organism evidence="1 2">
    <name type="scientific">Paracidovorax wautersii</name>
    <dbReference type="NCBI Taxonomy" id="1177982"/>
    <lineage>
        <taxon>Bacteria</taxon>
        <taxon>Pseudomonadati</taxon>
        <taxon>Pseudomonadota</taxon>
        <taxon>Betaproteobacteria</taxon>
        <taxon>Burkholderiales</taxon>
        <taxon>Comamonadaceae</taxon>
        <taxon>Paracidovorax</taxon>
    </lineage>
</organism>
<proteinExistence type="predicted"/>
<evidence type="ECO:0000313" key="2">
    <source>
        <dbReference type="Proteomes" id="UP000199119"/>
    </source>
</evidence>
<evidence type="ECO:0000313" key="1">
    <source>
        <dbReference type="EMBL" id="SFF32503.1"/>
    </source>
</evidence>
<reference evidence="2" key="1">
    <citation type="submission" date="2016-10" db="EMBL/GenBank/DDBJ databases">
        <authorList>
            <person name="Varghese N."/>
            <person name="Submissions S."/>
        </authorList>
    </citation>
    <scope>NUCLEOTIDE SEQUENCE [LARGE SCALE GENOMIC DNA]</scope>
    <source>
        <strain evidence="2">DSM 27981</strain>
    </source>
</reference>
<dbReference type="RefSeq" id="WP_092942565.1">
    <property type="nucleotide sequence ID" value="NZ_FONX01000031.1"/>
</dbReference>
<name>A0A1I2HST2_9BURK</name>
<dbReference type="AlphaFoldDB" id="A0A1I2HST2"/>
<accession>A0A1I2HST2</accession>
<keyword evidence="2" id="KW-1185">Reference proteome</keyword>
<sequence length="74" mass="8446">MYFNPLFALLKDGRQVVVYSDNTDEGTVTIFPVADLPSFDAELMMFESILKAEVVRMDRDRDIAFSENYLMAAT</sequence>
<gene>
    <name evidence="1" type="ORF">SAMN04489711_1312</name>
</gene>
<dbReference type="EMBL" id="FONX01000031">
    <property type="protein sequence ID" value="SFF32503.1"/>
    <property type="molecule type" value="Genomic_DNA"/>
</dbReference>